<dbReference type="EMBL" id="CP041616">
    <property type="protein sequence ID" value="QDO90308.1"/>
    <property type="molecule type" value="Genomic_DNA"/>
</dbReference>
<feature type="transmembrane region" description="Helical" evidence="5">
    <location>
        <begin position="194"/>
        <end position="216"/>
    </location>
</feature>
<feature type="transmembrane region" description="Helical" evidence="5">
    <location>
        <begin position="321"/>
        <end position="343"/>
    </location>
</feature>
<dbReference type="Gene3D" id="1.20.1250.20">
    <property type="entry name" value="MFS general substrate transporter like domains"/>
    <property type="match status" value="2"/>
</dbReference>
<keyword evidence="8" id="KW-1185">Reference proteome</keyword>
<dbReference type="GO" id="GO:0005886">
    <property type="term" value="C:plasma membrane"/>
    <property type="evidence" value="ECO:0007669"/>
    <property type="project" value="UniProtKB-SubCell"/>
</dbReference>
<dbReference type="PANTHER" id="PTHR23527">
    <property type="entry name" value="BLL3282 PROTEIN"/>
    <property type="match status" value="1"/>
</dbReference>
<dbReference type="Pfam" id="PF07690">
    <property type="entry name" value="MFS_1"/>
    <property type="match status" value="1"/>
</dbReference>
<gene>
    <name evidence="7" type="ORF">FNH13_08785</name>
</gene>
<dbReference type="InterPro" id="IPR020846">
    <property type="entry name" value="MFS_dom"/>
</dbReference>
<feature type="domain" description="Major facilitator superfamily (MFS) profile" evidence="6">
    <location>
        <begin position="1"/>
        <end position="373"/>
    </location>
</feature>
<keyword evidence="4 5" id="KW-0472">Membrane</keyword>
<feature type="transmembrane region" description="Helical" evidence="5">
    <location>
        <begin position="61"/>
        <end position="83"/>
    </location>
</feature>
<dbReference type="InterPro" id="IPR036259">
    <property type="entry name" value="MFS_trans_sf"/>
</dbReference>
<sequence length="378" mass="38207">MRTLLTMTLLGFAGYAALLPVAPLWAVHGGADEAGAGLVNGIFMLVTVLTQLVVPAALRRFGWGAVMATGMLALGVPSLLHLLSDDLGITLGLSALRGTGFGVLTVTGSAVVADLVPAAQRGRAVGVYGLAIASTQVGLLPAAPWLAENIGFGVVFALGAVPVLGAPAALALGRVVHSRPAPEEQGGRAPYGQLIRPMLLLLAVTLAGGALITFTAQMSSSTTLTVIGLALFSSTAALARWRMGALADRSGPERFVWPLVVLSAVGMVLIAWAVGDPSATVAATLLVGMAVVGVSYGGLQNLTMLITFAAVTRRHYSQASAVWNIGFDAGTGLGSVLVGLVAAGTSFGTAMMVVAGTCLATLPLALVRGRPRAAGARR</sequence>
<proteinExistence type="predicted"/>
<name>A0A516GFM2_9MICO</name>
<keyword evidence="3 5" id="KW-1133">Transmembrane helix</keyword>
<evidence type="ECO:0000259" key="6">
    <source>
        <dbReference type="PROSITE" id="PS50850"/>
    </source>
</evidence>
<reference evidence="7 8" key="1">
    <citation type="submission" date="2019-07" db="EMBL/GenBank/DDBJ databases">
        <title>complete genome sequencing of Ornithinimicrobium sp. H23M54.</title>
        <authorList>
            <person name="Bae J.-W."/>
            <person name="Lee S.-Y."/>
        </authorList>
    </citation>
    <scope>NUCLEOTIDE SEQUENCE [LARGE SCALE GENOMIC DNA]</scope>
    <source>
        <strain evidence="7 8">H23M54</strain>
    </source>
</reference>
<evidence type="ECO:0000313" key="7">
    <source>
        <dbReference type="EMBL" id="QDO90308.1"/>
    </source>
</evidence>
<dbReference type="OrthoDB" id="5189108at2"/>
<evidence type="ECO:0000313" key="8">
    <source>
        <dbReference type="Proteomes" id="UP000315395"/>
    </source>
</evidence>
<dbReference type="PROSITE" id="PS50850">
    <property type="entry name" value="MFS"/>
    <property type="match status" value="1"/>
</dbReference>
<feature type="transmembrane region" description="Helical" evidence="5">
    <location>
        <begin position="36"/>
        <end position="54"/>
    </location>
</feature>
<feature type="transmembrane region" description="Helical" evidence="5">
    <location>
        <begin position="222"/>
        <end position="243"/>
    </location>
</feature>
<evidence type="ECO:0000256" key="3">
    <source>
        <dbReference type="ARBA" id="ARBA00022989"/>
    </source>
</evidence>
<feature type="transmembrane region" description="Helical" evidence="5">
    <location>
        <begin position="255"/>
        <end position="275"/>
    </location>
</feature>
<accession>A0A516GFM2</accession>
<organism evidence="7 8">
    <name type="scientific">Ornithinimicrobium ciconiae</name>
    <dbReference type="NCBI Taxonomy" id="2594265"/>
    <lineage>
        <taxon>Bacteria</taxon>
        <taxon>Bacillati</taxon>
        <taxon>Actinomycetota</taxon>
        <taxon>Actinomycetes</taxon>
        <taxon>Micrococcales</taxon>
        <taxon>Ornithinimicrobiaceae</taxon>
        <taxon>Ornithinimicrobium</taxon>
    </lineage>
</organism>
<feature type="transmembrane region" description="Helical" evidence="5">
    <location>
        <begin position="89"/>
        <end position="113"/>
    </location>
</feature>
<evidence type="ECO:0000256" key="4">
    <source>
        <dbReference type="ARBA" id="ARBA00023136"/>
    </source>
</evidence>
<keyword evidence="2 5" id="KW-0812">Transmembrane</keyword>
<dbReference type="KEGG" id="orz:FNH13_08785"/>
<dbReference type="Proteomes" id="UP000315395">
    <property type="component" value="Chromosome"/>
</dbReference>
<dbReference type="SUPFAM" id="SSF103473">
    <property type="entry name" value="MFS general substrate transporter"/>
    <property type="match status" value="1"/>
</dbReference>
<comment type="subcellular location">
    <subcellularLocation>
        <location evidence="1">Cell membrane</location>
        <topology evidence="1">Multi-pass membrane protein</topology>
    </subcellularLocation>
</comment>
<protein>
    <submittedName>
        <fullName evidence="7">MFS transporter</fullName>
    </submittedName>
</protein>
<feature type="transmembrane region" description="Helical" evidence="5">
    <location>
        <begin position="349"/>
        <end position="367"/>
    </location>
</feature>
<feature type="transmembrane region" description="Helical" evidence="5">
    <location>
        <begin position="152"/>
        <end position="173"/>
    </location>
</feature>
<dbReference type="PANTHER" id="PTHR23527:SF1">
    <property type="entry name" value="BLL3282 PROTEIN"/>
    <property type="match status" value="1"/>
</dbReference>
<dbReference type="InterPro" id="IPR052952">
    <property type="entry name" value="MFS-Transporter"/>
</dbReference>
<evidence type="ECO:0000256" key="2">
    <source>
        <dbReference type="ARBA" id="ARBA00022692"/>
    </source>
</evidence>
<evidence type="ECO:0000256" key="1">
    <source>
        <dbReference type="ARBA" id="ARBA00004651"/>
    </source>
</evidence>
<dbReference type="GO" id="GO:0022857">
    <property type="term" value="F:transmembrane transporter activity"/>
    <property type="evidence" value="ECO:0007669"/>
    <property type="project" value="InterPro"/>
</dbReference>
<dbReference type="InterPro" id="IPR011701">
    <property type="entry name" value="MFS"/>
</dbReference>
<feature type="transmembrane region" description="Helical" evidence="5">
    <location>
        <begin position="281"/>
        <end position="309"/>
    </location>
</feature>
<dbReference type="AlphaFoldDB" id="A0A516GFM2"/>
<evidence type="ECO:0000256" key="5">
    <source>
        <dbReference type="SAM" id="Phobius"/>
    </source>
</evidence>
<feature type="transmembrane region" description="Helical" evidence="5">
    <location>
        <begin position="125"/>
        <end position="146"/>
    </location>
</feature>